<dbReference type="Gene3D" id="3.50.50.60">
    <property type="entry name" value="FAD/NAD(P)-binding domain"/>
    <property type="match status" value="1"/>
</dbReference>
<dbReference type="Gene3D" id="1.20.1440.240">
    <property type="match status" value="1"/>
</dbReference>
<dbReference type="EMBL" id="QFQZ01000036">
    <property type="protein sequence ID" value="PZR33799.1"/>
    <property type="molecule type" value="Genomic_DNA"/>
</dbReference>
<evidence type="ECO:0000256" key="6">
    <source>
        <dbReference type="ARBA" id="ARBA00047321"/>
    </source>
</evidence>
<dbReference type="EC" id="1.13.12.3" evidence="3"/>
<dbReference type="RefSeq" id="WP_304278243.1">
    <property type="nucleotide sequence ID" value="NZ_QFQZ01000036.1"/>
</dbReference>
<dbReference type="AlphaFoldDB" id="A0A2W5V159"/>
<dbReference type="GO" id="GO:0001716">
    <property type="term" value="F:L-amino-acid oxidase activity"/>
    <property type="evidence" value="ECO:0007669"/>
    <property type="project" value="TreeGrafter"/>
</dbReference>
<accession>A0A2W5V159</accession>
<comment type="catalytic activity">
    <reaction evidence="6">
        <text>L-tryptophan + O2 = indole-3-acetamide + CO2 + H2O</text>
        <dbReference type="Rhea" id="RHEA:16165"/>
        <dbReference type="ChEBI" id="CHEBI:15377"/>
        <dbReference type="ChEBI" id="CHEBI:15379"/>
        <dbReference type="ChEBI" id="CHEBI:16031"/>
        <dbReference type="ChEBI" id="CHEBI:16526"/>
        <dbReference type="ChEBI" id="CHEBI:57912"/>
        <dbReference type="EC" id="1.13.12.3"/>
    </reaction>
</comment>
<protein>
    <recommendedName>
        <fullName evidence="4">Tryptophan 2-monooxygenase</fullName>
        <ecNumber evidence="3">1.13.12.3</ecNumber>
    </recommendedName>
</protein>
<reference evidence="8 9" key="1">
    <citation type="submission" date="2017-08" db="EMBL/GenBank/DDBJ databases">
        <title>Infants hospitalized years apart are colonized by the same room-sourced microbial strains.</title>
        <authorList>
            <person name="Brooks B."/>
            <person name="Olm M.R."/>
            <person name="Firek B.A."/>
            <person name="Baker R."/>
            <person name="Thomas B.C."/>
            <person name="Morowitz M.J."/>
            <person name="Banfield J.F."/>
        </authorList>
    </citation>
    <scope>NUCLEOTIDE SEQUENCE [LARGE SCALE GENOMIC DNA]</scope>
    <source>
        <strain evidence="8">S2_003_000_R2_4</strain>
    </source>
</reference>
<dbReference type="SUPFAM" id="SSF54373">
    <property type="entry name" value="FAD-linked reductases, C-terminal domain"/>
    <property type="match status" value="1"/>
</dbReference>
<dbReference type="GO" id="GO:0009851">
    <property type="term" value="P:auxin biosynthetic process"/>
    <property type="evidence" value="ECO:0007669"/>
    <property type="project" value="UniProtKB-KW"/>
</dbReference>
<dbReference type="GO" id="GO:0050361">
    <property type="term" value="F:tryptophan 2-monooxygenase activity"/>
    <property type="evidence" value="ECO:0007669"/>
    <property type="project" value="UniProtKB-EC"/>
</dbReference>
<dbReference type="InterPro" id="IPR050281">
    <property type="entry name" value="Flavin_monoamine_oxidase"/>
</dbReference>
<organism evidence="8 9">
    <name type="scientific">Caulobacter segnis</name>
    <dbReference type="NCBI Taxonomy" id="88688"/>
    <lineage>
        <taxon>Bacteria</taxon>
        <taxon>Pseudomonadati</taxon>
        <taxon>Pseudomonadota</taxon>
        <taxon>Alphaproteobacteria</taxon>
        <taxon>Caulobacterales</taxon>
        <taxon>Caulobacteraceae</taxon>
        <taxon>Caulobacter</taxon>
    </lineage>
</organism>
<comment type="pathway">
    <text evidence="1">Plant hormone metabolism; auxin biosynthesis.</text>
</comment>
<dbReference type="Gene3D" id="3.90.660.10">
    <property type="match status" value="1"/>
</dbReference>
<dbReference type="Pfam" id="PF01593">
    <property type="entry name" value="Amino_oxidase"/>
    <property type="match status" value="1"/>
</dbReference>
<gene>
    <name evidence="8" type="ORF">DI526_12345</name>
</gene>
<dbReference type="SUPFAM" id="SSF51905">
    <property type="entry name" value="FAD/NAD(P)-binding domain"/>
    <property type="match status" value="1"/>
</dbReference>
<dbReference type="InterPro" id="IPR036188">
    <property type="entry name" value="FAD/NAD-bd_sf"/>
</dbReference>
<dbReference type="PANTHER" id="PTHR10742:SF342">
    <property type="entry name" value="AMINE OXIDASE"/>
    <property type="match status" value="1"/>
</dbReference>
<sequence>MSGLDAVAAGGVLTRRRFFESLAAVGGMSLVLSGMEALGFSQASATELPPTLTGGAKNTKIVILGAGLAGMTAAYELSKAGYQVQVLEARSFAGGRCQTARKGFKHTDLIGNTQTCEFDEGHYINHGPWRIPYHHRSTLHYTKQFGVPLESFVNDNDASYVYFEKASGPLAGKPVRKGEIAADIRGYTAEVVAKAASQGQLDAPLSGLDREKFIAYLVTEGRLSKSDLTYKGTEGRGFSVSPGAGVDPGPGKELPPFAFKDVLDSNAWRVLSSVTGFEQQRTMLQPIGGMDQIAKAFEKQVAPMIRYSTVVEKIKQSPNGVTVSFKGADGKPGEVTADYCLCTIPLSVLKQIDLDASAPFKAAMSGVSYAPVNKIGLQMKSRFWEDKHHIYGGHVYTDLPGIGSITLPSYGWQGQKGVLLGYYAFGGEAAKISAKKPADRAAFAVAAGQKIFPEYAENFDNAFSFSWHLAEYNLGGWAEWGANGRKTAYPVLCEPDGRLYLAGEHLSYLGGWQAGAIESAWQQIAKIHARVQQA</sequence>
<evidence type="ECO:0000313" key="8">
    <source>
        <dbReference type="EMBL" id="PZR33799.1"/>
    </source>
</evidence>
<evidence type="ECO:0000256" key="2">
    <source>
        <dbReference type="ARBA" id="ARBA00005833"/>
    </source>
</evidence>
<evidence type="ECO:0000313" key="9">
    <source>
        <dbReference type="Proteomes" id="UP000249393"/>
    </source>
</evidence>
<feature type="domain" description="Amine oxidase" evidence="7">
    <location>
        <begin position="68"/>
        <end position="522"/>
    </location>
</feature>
<evidence type="ECO:0000256" key="1">
    <source>
        <dbReference type="ARBA" id="ARBA00004814"/>
    </source>
</evidence>
<keyword evidence="5" id="KW-0073">Auxin biosynthesis</keyword>
<dbReference type="GO" id="GO:0009063">
    <property type="term" value="P:amino acid catabolic process"/>
    <property type="evidence" value="ECO:0007669"/>
    <property type="project" value="TreeGrafter"/>
</dbReference>
<dbReference type="PROSITE" id="PS51318">
    <property type="entry name" value="TAT"/>
    <property type="match status" value="1"/>
</dbReference>
<evidence type="ECO:0000259" key="7">
    <source>
        <dbReference type="Pfam" id="PF01593"/>
    </source>
</evidence>
<evidence type="ECO:0000256" key="4">
    <source>
        <dbReference type="ARBA" id="ARBA00017871"/>
    </source>
</evidence>
<name>A0A2W5V159_9CAUL</name>
<evidence type="ECO:0000256" key="3">
    <source>
        <dbReference type="ARBA" id="ARBA00012535"/>
    </source>
</evidence>
<dbReference type="PANTHER" id="PTHR10742">
    <property type="entry name" value="FLAVIN MONOAMINE OXIDASE"/>
    <property type="match status" value="1"/>
</dbReference>
<dbReference type="InterPro" id="IPR006311">
    <property type="entry name" value="TAT_signal"/>
</dbReference>
<evidence type="ECO:0000256" key="5">
    <source>
        <dbReference type="ARBA" id="ARBA00023070"/>
    </source>
</evidence>
<comment type="similarity">
    <text evidence="2">Belongs to the tryptophan 2-monooxygenase family.</text>
</comment>
<comment type="caution">
    <text evidence="8">The sequence shown here is derived from an EMBL/GenBank/DDBJ whole genome shotgun (WGS) entry which is preliminary data.</text>
</comment>
<dbReference type="Proteomes" id="UP000249393">
    <property type="component" value="Unassembled WGS sequence"/>
</dbReference>
<dbReference type="InterPro" id="IPR002937">
    <property type="entry name" value="Amino_oxidase"/>
</dbReference>
<proteinExistence type="inferred from homology"/>